<dbReference type="Pfam" id="PF12937">
    <property type="entry name" value="F-box-like"/>
    <property type="match status" value="1"/>
</dbReference>
<name>A0ABC9BTB0_9POAL</name>
<dbReference type="InterPro" id="IPR001810">
    <property type="entry name" value="F-box_dom"/>
</dbReference>
<evidence type="ECO:0000259" key="2">
    <source>
        <dbReference type="PROSITE" id="PS50181"/>
    </source>
</evidence>
<organism evidence="3 4">
    <name type="scientific">Urochloa decumbens</name>
    <dbReference type="NCBI Taxonomy" id="240449"/>
    <lineage>
        <taxon>Eukaryota</taxon>
        <taxon>Viridiplantae</taxon>
        <taxon>Streptophyta</taxon>
        <taxon>Embryophyta</taxon>
        <taxon>Tracheophyta</taxon>
        <taxon>Spermatophyta</taxon>
        <taxon>Magnoliopsida</taxon>
        <taxon>Liliopsida</taxon>
        <taxon>Poales</taxon>
        <taxon>Poaceae</taxon>
        <taxon>PACMAD clade</taxon>
        <taxon>Panicoideae</taxon>
        <taxon>Panicodae</taxon>
        <taxon>Paniceae</taxon>
        <taxon>Melinidinae</taxon>
        <taxon>Urochloa</taxon>
    </lineage>
</organism>
<evidence type="ECO:0000313" key="4">
    <source>
        <dbReference type="Proteomes" id="UP001497457"/>
    </source>
</evidence>
<dbReference type="Gene3D" id="1.20.1280.50">
    <property type="match status" value="1"/>
</dbReference>
<dbReference type="AlphaFoldDB" id="A0ABC9BTB0"/>
<evidence type="ECO:0000256" key="1">
    <source>
        <dbReference type="SAM" id="MobiDB-lite"/>
    </source>
</evidence>
<dbReference type="SUPFAM" id="SSF81383">
    <property type="entry name" value="F-box domain"/>
    <property type="match status" value="1"/>
</dbReference>
<accession>A0ABC9BTB0</accession>
<protein>
    <recommendedName>
        <fullName evidence="2">F-box domain-containing protein</fullName>
    </recommendedName>
</protein>
<dbReference type="PROSITE" id="PS50181">
    <property type="entry name" value="FBOX"/>
    <property type="match status" value="1"/>
</dbReference>
<evidence type="ECO:0000313" key="3">
    <source>
        <dbReference type="EMBL" id="CAL5007783.1"/>
    </source>
</evidence>
<feature type="domain" description="F-box" evidence="2">
    <location>
        <begin position="20"/>
        <end position="68"/>
    </location>
</feature>
<gene>
    <name evidence="3" type="ORF">URODEC1_LOCUS68672</name>
</gene>
<dbReference type="Proteomes" id="UP001497457">
    <property type="component" value="Chromosome 27b"/>
</dbReference>
<dbReference type="EMBL" id="OZ075137">
    <property type="protein sequence ID" value="CAL5007783.1"/>
    <property type="molecule type" value="Genomic_DNA"/>
</dbReference>
<sequence length="291" mass="32505">MACSPNPKNPRSPASDSPAARDWASLPPDILISVFLVLGPYDIMRGADRTCTAWRRVAVDDPDLWRRIDMGDVLPCSAGGRAVVSAAMDRAAGQCESFWGPCDNHLLFLLVERAPLLKILHLTHLYAPNKVLTLVLNRLPLLEDLEISPSYVSTPSENLLQSICQDCPRLKKLRLNCSESFGYDHKGSGVALEIIRGKITLMRELRSLELFHCDLTAQGLGAILDSCPMLETLRITGFMCGGGKMEENLRQKCAGVKNLTLPDKSVKFYRWHRMKPVQRLDSMSWDWQIDG</sequence>
<dbReference type="Gene3D" id="3.80.10.10">
    <property type="entry name" value="Ribonuclease Inhibitor"/>
    <property type="match status" value="1"/>
</dbReference>
<dbReference type="InterPro" id="IPR036047">
    <property type="entry name" value="F-box-like_dom_sf"/>
</dbReference>
<feature type="region of interest" description="Disordered" evidence="1">
    <location>
        <begin position="1"/>
        <end position="20"/>
    </location>
</feature>
<dbReference type="InterPro" id="IPR032675">
    <property type="entry name" value="LRR_dom_sf"/>
</dbReference>
<keyword evidence="4" id="KW-1185">Reference proteome</keyword>
<reference evidence="3" key="1">
    <citation type="submission" date="2024-10" db="EMBL/GenBank/DDBJ databases">
        <authorList>
            <person name="Ryan C."/>
        </authorList>
    </citation>
    <scope>NUCLEOTIDE SEQUENCE [LARGE SCALE GENOMIC DNA]</scope>
</reference>
<proteinExistence type="predicted"/>
<dbReference type="PANTHER" id="PTHR38926:SF74">
    <property type="entry name" value="OS08G0193600 PROTEIN"/>
    <property type="match status" value="1"/>
</dbReference>
<dbReference type="SUPFAM" id="SSF52047">
    <property type="entry name" value="RNI-like"/>
    <property type="match status" value="1"/>
</dbReference>
<dbReference type="PANTHER" id="PTHR38926">
    <property type="entry name" value="F-BOX DOMAIN CONTAINING PROTEIN, EXPRESSED"/>
    <property type="match status" value="1"/>
</dbReference>